<dbReference type="FunFam" id="3.40.1090.10:FF:000028">
    <property type="entry name" value="Patatin"/>
    <property type="match status" value="1"/>
</dbReference>
<dbReference type="Gene3D" id="3.40.1090.10">
    <property type="entry name" value="Cytosolic phospholipase A2 catalytic domain"/>
    <property type="match status" value="1"/>
</dbReference>
<evidence type="ECO:0000313" key="7">
    <source>
        <dbReference type="Proteomes" id="UP000326939"/>
    </source>
</evidence>
<dbReference type="AlphaFoldDB" id="A0A5N5NAW5"/>
<evidence type="ECO:0000256" key="1">
    <source>
        <dbReference type="ARBA" id="ARBA00023098"/>
    </source>
</evidence>
<reference evidence="7" key="1">
    <citation type="journal article" date="2019" name="Gigascience">
        <title>De novo genome assembly of the endangered Acer yangbiense, a plant species with extremely small populations endemic to Yunnan Province, China.</title>
        <authorList>
            <person name="Yang J."/>
            <person name="Wariss H.M."/>
            <person name="Tao L."/>
            <person name="Zhang R."/>
            <person name="Yun Q."/>
            <person name="Hollingsworth P."/>
            <person name="Dao Z."/>
            <person name="Luo G."/>
            <person name="Guo H."/>
            <person name="Ma Y."/>
            <person name="Sun W."/>
        </authorList>
    </citation>
    <scope>NUCLEOTIDE SEQUENCE [LARGE SCALE GENOMIC DNA]</scope>
    <source>
        <strain evidence="7">cv. br00</strain>
    </source>
</reference>
<dbReference type="GO" id="GO:0016020">
    <property type="term" value="C:membrane"/>
    <property type="evidence" value="ECO:0007669"/>
    <property type="project" value="TreeGrafter"/>
</dbReference>
<dbReference type="CDD" id="cd07224">
    <property type="entry name" value="Pat_like"/>
    <property type="match status" value="1"/>
</dbReference>
<feature type="domain" description="PNPLA" evidence="5">
    <location>
        <begin position="176"/>
        <end position="471"/>
    </location>
</feature>
<proteinExistence type="inferred from homology"/>
<dbReference type="GO" id="GO:0005811">
    <property type="term" value="C:lipid droplet"/>
    <property type="evidence" value="ECO:0007669"/>
    <property type="project" value="TreeGrafter"/>
</dbReference>
<keyword evidence="1 2" id="KW-0443">Lipid metabolism</keyword>
<feature type="region of interest" description="Disordered" evidence="4">
    <location>
        <begin position="56"/>
        <end position="89"/>
    </location>
</feature>
<keyword evidence="2 3" id="KW-0378">Hydrolase</keyword>
<dbReference type="InterPro" id="IPR033562">
    <property type="entry name" value="PLPL"/>
</dbReference>
<evidence type="ECO:0000256" key="3">
    <source>
        <dbReference type="RuleBase" id="RU361262"/>
    </source>
</evidence>
<dbReference type="EMBL" id="VDCV01000003">
    <property type="protein sequence ID" value="KAB5563753.1"/>
    <property type="molecule type" value="Genomic_DNA"/>
</dbReference>
<dbReference type="InterPro" id="IPR002641">
    <property type="entry name" value="PNPLA_dom"/>
</dbReference>
<dbReference type="EC" id="3.1.1.-" evidence="3"/>
<feature type="compositionally biased region" description="Polar residues" evidence="4">
    <location>
        <begin position="56"/>
        <end position="67"/>
    </location>
</feature>
<dbReference type="PANTHER" id="PTHR12406">
    <property type="entry name" value="CALCIUM-INDEPENDENT PHOSPHOLIPASE A2 IPLA2 -RELATED"/>
    <property type="match status" value="1"/>
</dbReference>
<comment type="function">
    <text evidence="3">Lipolytic acyl hydrolase (LAH).</text>
</comment>
<organism evidence="6 7">
    <name type="scientific">Salix brachista</name>
    <dbReference type="NCBI Taxonomy" id="2182728"/>
    <lineage>
        <taxon>Eukaryota</taxon>
        <taxon>Viridiplantae</taxon>
        <taxon>Streptophyta</taxon>
        <taxon>Embryophyta</taxon>
        <taxon>Tracheophyta</taxon>
        <taxon>Spermatophyta</taxon>
        <taxon>Magnoliopsida</taxon>
        <taxon>eudicotyledons</taxon>
        <taxon>Gunneridae</taxon>
        <taxon>Pentapetalae</taxon>
        <taxon>rosids</taxon>
        <taxon>fabids</taxon>
        <taxon>Malpighiales</taxon>
        <taxon>Salicaceae</taxon>
        <taxon>Saliceae</taxon>
        <taxon>Salix</taxon>
    </lineage>
</organism>
<dbReference type="SUPFAM" id="SSF52151">
    <property type="entry name" value="FabD/lysophospholipase-like"/>
    <property type="match status" value="1"/>
</dbReference>
<evidence type="ECO:0000256" key="2">
    <source>
        <dbReference type="PROSITE-ProRule" id="PRU01161"/>
    </source>
</evidence>
<feature type="active site" description="Proton acceptor" evidence="2">
    <location>
        <position position="457"/>
    </location>
</feature>
<feature type="short sequence motif" description="DGA/G" evidence="2">
    <location>
        <begin position="457"/>
        <end position="459"/>
    </location>
</feature>
<dbReference type="Pfam" id="PF01734">
    <property type="entry name" value="Patatin"/>
    <property type="match status" value="1"/>
</dbReference>
<dbReference type="GO" id="GO:0019433">
    <property type="term" value="P:triglyceride catabolic process"/>
    <property type="evidence" value="ECO:0007669"/>
    <property type="project" value="TreeGrafter"/>
</dbReference>
<comment type="domain">
    <text evidence="3">The nitrogen atoms of the two glycine residues in the GGXR motif define the oxyanion hole, and stabilize the oxyanion that forms during the nucleophilic attack by the catalytic serine during substrate cleavage.</text>
</comment>
<dbReference type="GO" id="GO:0005737">
    <property type="term" value="C:cytoplasm"/>
    <property type="evidence" value="ECO:0007669"/>
    <property type="project" value="TreeGrafter"/>
</dbReference>
<dbReference type="InterPro" id="IPR016035">
    <property type="entry name" value="Acyl_Trfase/lysoPLipase"/>
</dbReference>
<evidence type="ECO:0000313" key="6">
    <source>
        <dbReference type="EMBL" id="KAB5563753.1"/>
    </source>
</evidence>
<keyword evidence="7" id="KW-1185">Reference proteome</keyword>
<comment type="similarity">
    <text evidence="3">Belongs to the patatin family.</text>
</comment>
<dbReference type="PANTHER" id="PTHR12406:SF7">
    <property type="entry name" value="PATATIN-LIKE PHOSPHOLIPASE DOMAIN-CONTAINING PROTEIN 4"/>
    <property type="match status" value="1"/>
</dbReference>
<dbReference type="GO" id="GO:0004806">
    <property type="term" value="F:triacylglycerol lipase activity"/>
    <property type="evidence" value="ECO:0007669"/>
    <property type="project" value="TreeGrafter"/>
</dbReference>
<feature type="compositionally biased region" description="Pro residues" evidence="4">
    <location>
        <begin position="76"/>
        <end position="86"/>
    </location>
</feature>
<feature type="active site" description="Nucleophile" evidence="2">
    <location>
        <position position="211"/>
    </location>
</feature>
<comment type="caution">
    <text evidence="6">The sequence shown here is derived from an EMBL/GenBank/DDBJ whole genome shotgun (WGS) entry which is preliminary data.</text>
</comment>
<comment type="caution">
    <text evidence="2">Lacks conserved residue(s) required for the propagation of feature annotation.</text>
</comment>
<dbReference type="PROSITE" id="PS51635">
    <property type="entry name" value="PNPLA"/>
    <property type="match status" value="1"/>
</dbReference>
<sequence>MGWVFSSKPRNLKFSSMAPPPPSLSSILPPSHLSVLPPINPYLTHRYMLSPRPSHSLSFTTRYSPDNKQNDNKITYPPPPPPPPLPQEKTSFGVATGELFLGIASRFLRSRNKNSYHNDKVSGLSLLEKSDDGNVDYEERIGAVMEDEVEPVVIWEQRVKDIEAEKERPAVTSPGFCFSAAGLLFPYHLGVAHLLIEKGYIKETTPLAGSSAGAIVCAVIASGAGMQEALTATKVLAEDCRLRGTAFRLGAVLRDVLEKFLPDDIHVRCNGRVRVVSISRLAWVADVHLNPRIVHVPFLGRDSVAHSGIGIKRTEEGGSGNTNRAQTLWQVISLRICGTVVEILSMVPRHTWGELSRSDSRVVLGWMCGALMVDLVMARWVCRFDFGRAMLQSASKKTLISFRTVAVTQILWRPRGLLVDQFDSKEDLINAVVTSSFIPGYLAPRPATMFRNRLCIDGGLTLFMPPTSAAQTVRVCAFPASGLGLQGIGISPDCNPENRATPRELFNWALEPAEDHILDRLFELGYLDAAVWAEENPVQNVVQDGSP</sequence>
<accession>A0A5N5NAW5</accession>
<gene>
    <name evidence="6" type="ORF">DKX38_003807</name>
</gene>
<keyword evidence="2 3" id="KW-0442">Lipid degradation</keyword>
<feature type="short sequence motif" description="GXSXG" evidence="2">
    <location>
        <begin position="209"/>
        <end position="213"/>
    </location>
</feature>
<evidence type="ECO:0000259" key="5">
    <source>
        <dbReference type="PROSITE" id="PS51635"/>
    </source>
</evidence>
<evidence type="ECO:0000256" key="4">
    <source>
        <dbReference type="SAM" id="MobiDB-lite"/>
    </source>
</evidence>
<dbReference type="Proteomes" id="UP000326939">
    <property type="component" value="Chromosome 3"/>
</dbReference>
<name>A0A5N5NAW5_9ROSI</name>
<dbReference type="GO" id="GO:0055088">
    <property type="term" value="P:lipid homeostasis"/>
    <property type="evidence" value="ECO:0007669"/>
    <property type="project" value="TreeGrafter"/>
</dbReference>
<protein>
    <recommendedName>
        <fullName evidence="3">Patatin</fullName>
        <ecNumber evidence="3">3.1.1.-</ecNumber>
    </recommendedName>
</protein>